<evidence type="ECO:0000313" key="6">
    <source>
        <dbReference type="Proteomes" id="UP000294200"/>
    </source>
</evidence>
<evidence type="ECO:0000256" key="3">
    <source>
        <dbReference type="ARBA" id="ARBA00023163"/>
    </source>
</evidence>
<dbReference type="SMART" id="SM00342">
    <property type="entry name" value="HTH_ARAC"/>
    <property type="match status" value="1"/>
</dbReference>
<name>A0A4R0XL29_9BURK</name>
<dbReference type="PROSITE" id="PS01124">
    <property type="entry name" value="HTH_ARAC_FAMILY_2"/>
    <property type="match status" value="1"/>
</dbReference>
<sequence>MLRTFTQLCQPANKALLVAADEGHATLTGSGTYAMPWHWHDCLMFILPGQGAVELRHEDRRAGTWLSQDRFAVVPSGRAHQTRAGCATHTHLAVYVTGDALHKLDTGVGSLSEFRRRTRTPILMRRTAAIRALQDLSQRNDMSSYGSAASRQALSSALLMQCIGEVITGKTELGTSPREHGMALVADIEAFVAHHADQEIPLDMLEERFGISRRHITRLFRERTGVSIGEFQQRTRYDNACRLLAETDLPIGEVAFRVGFESGAALARAMRRVGGHSPSGLRARMARSVKT</sequence>
<keyword evidence="2" id="KW-0238">DNA-binding</keyword>
<reference evidence="5 6" key="1">
    <citation type="submission" date="2017-02" db="EMBL/GenBank/DDBJ databases">
        <title>Paraburkholderia sophoroidis sp. nov. and Paraburkholderia steynii sp. nov. rhizobial symbionts of the fynbos legume Hypocalyptus sophoroides.</title>
        <authorList>
            <person name="Steenkamp E.T."/>
            <person name="Beukes C.W."/>
            <person name="Van Zyl E."/>
            <person name="Avontuur J."/>
            <person name="Chan W.Y."/>
            <person name="Hassen A."/>
            <person name="Palmer M."/>
            <person name="Mthombeni L."/>
            <person name="Phalane F."/>
            <person name="Sereme K."/>
            <person name="Venter S.N."/>
        </authorList>
    </citation>
    <scope>NUCLEOTIDE SEQUENCE [LARGE SCALE GENOMIC DNA]</scope>
    <source>
        <strain evidence="5 6">HC1.1ba</strain>
    </source>
</reference>
<protein>
    <recommendedName>
        <fullName evidence="4">HTH araC/xylS-type domain-containing protein</fullName>
    </recommendedName>
</protein>
<dbReference type="InterPro" id="IPR037923">
    <property type="entry name" value="HTH-like"/>
</dbReference>
<dbReference type="SUPFAM" id="SSF46689">
    <property type="entry name" value="Homeodomain-like"/>
    <property type="match status" value="2"/>
</dbReference>
<dbReference type="InterPro" id="IPR014710">
    <property type="entry name" value="RmlC-like_jellyroll"/>
</dbReference>
<proteinExistence type="predicted"/>
<dbReference type="EMBL" id="MWML01000080">
    <property type="protein sequence ID" value="TCG07071.1"/>
    <property type="molecule type" value="Genomic_DNA"/>
</dbReference>
<dbReference type="PANTHER" id="PTHR46796">
    <property type="entry name" value="HTH-TYPE TRANSCRIPTIONAL ACTIVATOR RHAS-RELATED"/>
    <property type="match status" value="1"/>
</dbReference>
<gene>
    <name evidence="5" type="ORF">BZM27_21920</name>
</gene>
<dbReference type="AlphaFoldDB" id="A0A4R0XL29"/>
<accession>A0A4R0XL29</accession>
<feature type="domain" description="HTH araC/xylS-type" evidence="4">
    <location>
        <begin position="186"/>
        <end position="284"/>
    </location>
</feature>
<keyword evidence="3" id="KW-0804">Transcription</keyword>
<dbReference type="InterPro" id="IPR050204">
    <property type="entry name" value="AraC_XylS_family_regulators"/>
</dbReference>
<evidence type="ECO:0000256" key="2">
    <source>
        <dbReference type="ARBA" id="ARBA00023125"/>
    </source>
</evidence>
<dbReference type="Proteomes" id="UP000294200">
    <property type="component" value="Unassembled WGS sequence"/>
</dbReference>
<keyword evidence="1" id="KW-0805">Transcription regulation</keyword>
<dbReference type="Gene3D" id="2.60.120.10">
    <property type="entry name" value="Jelly Rolls"/>
    <property type="match status" value="1"/>
</dbReference>
<organism evidence="5 6">
    <name type="scientific">Paraburkholderia steynii</name>
    <dbReference type="NCBI Taxonomy" id="1245441"/>
    <lineage>
        <taxon>Bacteria</taxon>
        <taxon>Pseudomonadati</taxon>
        <taxon>Pseudomonadota</taxon>
        <taxon>Betaproteobacteria</taxon>
        <taxon>Burkholderiales</taxon>
        <taxon>Burkholderiaceae</taxon>
        <taxon>Paraburkholderia</taxon>
    </lineage>
</organism>
<keyword evidence="6" id="KW-1185">Reference proteome</keyword>
<comment type="caution">
    <text evidence="5">The sequence shown here is derived from an EMBL/GenBank/DDBJ whole genome shotgun (WGS) entry which is preliminary data.</text>
</comment>
<dbReference type="SUPFAM" id="SSF51215">
    <property type="entry name" value="Regulatory protein AraC"/>
    <property type="match status" value="1"/>
</dbReference>
<dbReference type="InterPro" id="IPR018060">
    <property type="entry name" value="HTH_AraC"/>
</dbReference>
<dbReference type="GO" id="GO:0043565">
    <property type="term" value="F:sequence-specific DNA binding"/>
    <property type="evidence" value="ECO:0007669"/>
    <property type="project" value="InterPro"/>
</dbReference>
<dbReference type="Gene3D" id="1.10.10.60">
    <property type="entry name" value="Homeodomain-like"/>
    <property type="match status" value="1"/>
</dbReference>
<dbReference type="GO" id="GO:0003700">
    <property type="term" value="F:DNA-binding transcription factor activity"/>
    <property type="evidence" value="ECO:0007669"/>
    <property type="project" value="InterPro"/>
</dbReference>
<evidence type="ECO:0000313" key="5">
    <source>
        <dbReference type="EMBL" id="TCG07071.1"/>
    </source>
</evidence>
<dbReference type="Pfam" id="PF12833">
    <property type="entry name" value="HTH_18"/>
    <property type="match status" value="1"/>
</dbReference>
<dbReference type="InterPro" id="IPR009057">
    <property type="entry name" value="Homeodomain-like_sf"/>
</dbReference>
<evidence type="ECO:0000256" key="1">
    <source>
        <dbReference type="ARBA" id="ARBA00023015"/>
    </source>
</evidence>
<evidence type="ECO:0000259" key="4">
    <source>
        <dbReference type="PROSITE" id="PS01124"/>
    </source>
</evidence>